<evidence type="ECO:0000313" key="2">
    <source>
        <dbReference type="Proteomes" id="UP001374599"/>
    </source>
</evidence>
<accession>A0ACB5UL82</accession>
<protein>
    <submittedName>
        <fullName evidence="1">Uncharacterized protein</fullName>
    </submittedName>
</protein>
<evidence type="ECO:0000313" key="1">
    <source>
        <dbReference type="EMBL" id="GMQ63617.1"/>
    </source>
</evidence>
<gene>
    <name evidence="1" type="ORF">AN2V17_28510</name>
</gene>
<proteinExistence type="predicted"/>
<name>A0ACB5UL82_9FIRM</name>
<keyword evidence="2" id="KW-1185">Reference proteome</keyword>
<dbReference type="Proteomes" id="UP001374599">
    <property type="component" value="Unassembled WGS sequence"/>
</dbReference>
<reference evidence="1" key="1">
    <citation type="submission" date="2023-09" db="EMBL/GenBank/DDBJ databases">
        <title>Vallitalea sediminicola and Vallitalea maricola sp. nov., anaerobic bacteria isolated from marine sediment.</title>
        <authorList>
            <person name="Hirano S."/>
            <person name="Maeda A."/>
            <person name="Terahara T."/>
            <person name="Mori K."/>
            <person name="Hamada M."/>
            <person name="Matsumoto R."/>
            <person name="Kobayashi T."/>
        </authorList>
    </citation>
    <scope>NUCLEOTIDE SEQUENCE</scope>
    <source>
        <strain evidence="1">AN17-2</strain>
    </source>
</reference>
<dbReference type="EMBL" id="BTPU01000047">
    <property type="protein sequence ID" value="GMQ63617.1"/>
    <property type="molecule type" value="Genomic_DNA"/>
</dbReference>
<organism evidence="1 2">
    <name type="scientific">Vallitalea maricola</name>
    <dbReference type="NCBI Taxonomy" id="3074433"/>
    <lineage>
        <taxon>Bacteria</taxon>
        <taxon>Bacillati</taxon>
        <taxon>Bacillota</taxon>
        <taxon>Clostridia</taxon>
        <taxon>Lachnospirales</taxon>
        <taxon>Vallitaleaceae</taxon>
        <taxon>Vallitalea</taxon>
    </lineage>
</organism>
<comment type="caution">
    <text evidence="1">The sequence shown here is derived from an EMBL/GenBank/DDBJ whole genome shotgun (WGS) entry which is preliminary data.</text>
</comment>
<sequence length="50" mass="6033">MNKLVLLLIGICIGIMLSFIYDRVSFYIGKKRVWRKIKTDLLVNHYLDRY</sequence>